<reference evidence="2 3" key="1">
    <citation type="submission" date="2019-03" db="EMBL/GenBank/DDBJ databases">
        <title>First draft genome of Liparis tanakae, snailfish: a comprehensive survey of snailfish specific genes.</title>
        <authorList>
            <person name="Kim W."/>
            <person name="Song I."/>
            <person name="Jeong J.-H."/>
            <person name="Kim D."/>
            <person name="Kim S."/>
            <person name="Ryu S."/>
            <person name="Song J.Y."/>
            <person name="Lee S.K."/>
        </authorList>
    </citation>
    <scope>NUCLEOTIDE SEQUENCE [LARGE SCALE GENOMIC DNA]</scope>
    <source>
        <tissue evidence="2">Muscle</tissue>
    </source>
</reference>
<evidence type="ECO:0000256" key="1">
    <source>
        <dbReference type="SAM" id="MobiDB-lite"/>
    </source>
</evidence>
<dbReference type="Proteomes" id="UP000314294">
    <property type="component" value="Unassembled WGS sequence"/>
</dbReference>
<dbReference type="OrthoDB" id="10665356at2759"/>
<accession>A0A4Z2HV46</accession>
<sequence>MRLCAAASAMPKVAVELTQRVLSYVAVGPGSQDIRILQPPPQGPHPPRAPEEGVPPGSQSTQLLHPPLFGSPVLEPDLQRGRSCSRMCRVGFGVATNAAFNVSSCLALMVVRGPRLLVPEFCSSFSILFVSLSEDVELSGDKLLSVHDDTDGGRGRRGERRNKRKVTIRNSFPSLEKHFSVRLQLHSQHWTHLACHARSSTLRRNRSRMGRSQPAQWTIMSPACRAHSADLPTRTALLGLGRPGSTRNNVLAPGEVCCQAKSLRKLQSPPP</sequence>
<feature type="region of interest" description="Disordered" evidence="1">
    <location>
        <begin position="35"/>
        <end position="60"/>
    </location>
</feature>
<feature type="compositionally biased region" description="Pro residues" evidence="1">
    <location>
        <begin position="38"/>
        <end position="47"/>
    </location>
</feature>
<proteinExistence type="predicted"/>
<dbReference type="AlphaFoldDB" id="A0A4Z2HV46"/>
<keyword evidence="3" id="KW-1185">Reference proteome</keyword>
<name>A0A4Z2HV46_9TELE</name>
<evidence type="ECO:0000313" key="2">
    <source>
        <dbReference type="EMBL" id="TNN68833.1"/>
    </source>
</evidence>
<gene>
    <name evidence="2" type="ORF">EYF80_020868</name>
</gene>
<protein>
    <submittedName>
        <fullName evidence="2">Uncharacterized protein</fullName>
    </submittedName>
</protein>
<evidence type="ECO:0000313" key="3">
    <source>
        <dbReference type="Proteomes" id="UP000314294"/>
    </source>
</evidence>
<comment type="caution">
    <text evidence="2">The sequence shown here is derived from an EMBL/GenBank/DDBJ whole genome shotgun (WGS) entry which is preliminary data.</text>
</comment>
<organism evidence="2 3">
    <name type="scientific">Liparis tanakae</name>
    <name type="common">Tanaka's snailfish</name>
    <dbReference type="NCBI Taxonomy" id="230148"/>
    <lineage>
        <taxon>Eukaryota</taxon>
        <taxon>Metazoa</taxon>
        <taxon>Chordata</taxon>
        <taxon>Craniata</taxon>
        <taxon>Vertebrata</taxon>
        <taxon>Euteleostomi</taxon>
        <taxon>Actinopterygii</taxon>
        <taxon>Neopterygii</taxon>
        <taxon>Teleostei</taxon>
        <taxon>Neoteleostei</taxon>
        <taxon>Acanthomorphata</taxon>
        <taxon>Eupercaria</taxon>
        <taxon>Perciformes</taxon>
        <taxon>Cottioidei</taxon>
        <taxon>Cottales</taxon>
        <taxon>Liparidae</taxon>
        <taxon>Liparis</taxon>
    </lineage>
</organism>
<dbReference type="EMBL" id="SRLO01000183">
    <property type="protein sequence ID" value="TNN68833.1"/>
    <property type="molecule type" value="Genomic_DNA"/>
</dbReference>